<gene>
    <name evidence="3" type="ORF">CYNAS_LOCUS3453</name>
</gene>
<comment type="caution">
    <text evidence="3">The sequence shown here is derived from an EMBL/GenBank/DDBJ whole genome shotgun (WGS) entry which is preliminary data.</text>
</comment>
<evidence type="ECO:0000313" key="3">
    <source>
        <dbReference type="EMBL" id="CAJ0591470.1"/>
    </source>
</evidence>
<evidence type="ECO:0000259" key="2">
    <source>
        <dbReference type="SMART" id="SM00225"/>
    </source>
</evidence>
<dbReference type="InterPro" id="IPR000210">
    <property type="entry name" value="BTB/POZ_dom"/>
</dbReference>
<accession>A0AA36DQS0</accession>
<organism evidence="3 4">
    <name type="scientific">Cylicocyclus nassatus</name>
    <name type="common">Nematode worm</name>
    <dbReference type="NCBI Taxonomy" id="53992"/>
    <lineage>
        <taxon>Eukaryota</taxon>
        <taxon>Metazoa</taxon>
        <taxon>Ecdysozoa</taxon>
        <taxon>Nematoda</taxon>
        <taxon>Chromadorea</taxon>
        <taxon>Rhabditida</taxon>
        <taxon>Rhabditina</taxon>
        <taxon>Rhabditomorpha</taxon>
        <taxon>Strongyloidea</taxon>
        <taxon>Strongylidae</taxon>
        <taxon>Cylicocyclus</taxon>
    </lineage>
</organism>
<dbReference type="InterPro" id="IPR011333">
    <property type="entry name" value="SKP1/BTB/POZ_sf"/>
</dbReference>
<keyword evidence="4" id="KW-1185">Reference proteome</keyword>
<dbReference type="AlphaFoldDB" id="A0AA36DQS0"/>
<dbReference type="InterPro" id="IPR045068">
    <property type="entry name" value="BACURD1-3"/>
</dbReference>
<dbReference type="GO" id="GO:0051260">
    <property type="term" value="P:protein homooligomerization"/>
    <property type="evidence" value="ECO:0007669"/>
    <property type="project" value="InterPro"/>
</dbReference>
<reference evidence="3" key="1">
    <citation type="submission" date="2023-07" db="EMBL/GenBank/DDBJ databases">
        <authorList>
            <consortium name="CYATHOMIX"/>
        </authorList>
    </citation>
    <scope>NUCLEOTIDE SEQUENCE</scope>
    <source>
        <strain evidence="3">N/A</strain>
    </source>
</reference>
<feature type="domain" description="BTB" evidence="2">
    <location>
        <begin position="39"/>
        <end position="137"/>
    </location>
</feature>
<dbReference type="Gene3D" id="3.30.710.10">
    <property type="entry name" value="Potassium Channel Kv1.1, Chain A"/>
    <property type="match status" value="1"/>
</dbReference>
<dbReference type="Pfam" id="PF02214">
    <property type="entry name" value="BTB_2"/>
    <property type="match status" value="1"/>
</dbReference>
<dbReference type="SMART" id="SM00225">
    <property type="entry name" value="BTB"/>
    <property type="match status" value="1"/>
</dbReference>
<evidence type="ECO:0000256" key="1">
    <source>
        <dbReference type="SAM" id="SignalP"/>
    </source>
</evidence>
<dbReference type="PANTHER" id="PTHR11145:SF12">
    <property type="entry name" value="BTB DOMAIN-CONTAINING PROTEIN"/>
    <property type="match status" value="1"/>
</dbReference>
<feature type="chain" id="PRO_5041317410" description="BTB domain-containing protein" evidence="1">
    <location>
        <begin position="25"/>
        <end position="242"/>
    </location>
</feature>
<dbReference type="EMBL" id="CATQJL010000001">
    <property type="protein sequence ID" value="CAJ0591470.1"/>
    <property type="molecule type" value="Genomic_DNA"/>
</dbReference>
<dbReference type="InterPro" id="IPR003131">
    <property type="entry name" value="T1-type_BTB"/>
</dbReference>
<dbReference type="Proteomes" id="UP001176961">
    <property type="component" value="Unassembled WGS sequence"/>
</dbReference>
<sequence length="242" mass="28053">MTHSSVPTSVGCLTALWLVKCAKTNEWKDKKDKPRSFGERVKINVGGTIFETYLSTLTRADGTVLSAMVASRWRNQEEIFIDRNPVYFAKILDYLRDSEHFTPPSEEDARDALRKEAEFYNLPGLAEICSPDVFHIGDNVQWKESAVESYWKLLLQLWFNRKYEDIFVWVSCVDCKEPVAQREYRGYVDSAFKHFVKSIHVRQHMLSARGVILSLNGTCCRVQWDNGWQTHLPQSLLRLAKK</sequence>
<keyword evidence="1" id="KW-0732">Signal</keyword>
<dbReference type="CDD" id="cd18316">
    <property type="entry name" value="BTB_POZ_KCTD-like"/>
    <property type="match status" value="1"/>
</dbReference>
<protein>
    <recommendedName>
        <fullName evidence="2">BTB domain-containing protein</fullName>
    </recommendedName>
</protein>
<evidence type="ECO:0000313" key="4">
    <source>
        <dbReference type="Proteomes" id="UP001176961"/>
    </source>
</evidence>
<dbReference type="PANTHER" id="PTHR11145">
    <property type="entry name" value="BTB/POZ DOMAIN-CONTAINING ADAPTER FOR CUL3-MEDIATED RHOA DEGRADATION PROTEIN FAMILY MEMBER"/>
    <property type="match status" value="1"/>
</dbReference>
<proteinExistence type="predicted"/>
<dbReference type="SUPFAM" id="SSF54695">
    <property type="entry name" value="POZ domain"/>
    <property type="match status" value="1"/>
</dbReference>
<feature type="signal peptide" evidence="1">
    <location>
        <begin position="1"/>
        <end position="24"/>
    </location>
</feature>
<name>A0AA36DQS0_CYLNA</name>